<reference evidence="8" key="1">
    <citation type="submission" date="2021-02" db="EMBL/GenBank/DDBJ databases">
        <authorList>
            <person name="Nowell W R."/>
        </authorList>
    </citation>
    <scope>NUCLEOTIDE SEQUENCE</scope>
</reference>
<accession>A0A815FXU1</accession>
<dbReference type="InterPro" id="IPR000306">
    <property type="entry name" value="Znf_FYVE"/>
</dbReference>
<dbReference type="SMART" id="SM00064">
    <property type="entry name" value="FYVE"/>
    <property type="match status" value="2"/>
</dbReference>
<dbReference type="AlphaFoldDB" id="A0A815FXU1"/>
<protein>
    <recommendedName>
        <fullName evidence="7">FYVE-type domain-containing protein</fullName>
    </recommendedName>
</protein>
<dbReference type="EMBL" id="CAJNON010000605">
    <property type="protein sequence ID" value="CAF1331355.1"/>
    <property type="molecule type" value="Genomic_DNA"/>
</dbReference>
<name>A0A815FXU1_9BILA</name>
<dbReference type="InterPro" id="IPR017455">
    <property type="entry name" value="Znf_FYVE-rel"/>
</dbReference>
<evidence type="ECO:0000259" key="7">
    <source>
        <dbReference type="PROSITE" id="PS50178"/>
    </source>
</evidence>
<evidence type="ECO:0000313" key="9">
    <source>
        <dbReference type="Proteomes" id="UP000663891"/>
    </source>
</evidence>
<evidence type="ECO:0000256" key="6">
    <source>
        <dbReference type="SAM" id="Coils"/>
    </source>
</evidence>
<keyword evidence="2 5" id="KW-0863">Zinc-finger</keyword>
<dbReference type="SUPFAM" id="SSF57903">
    <property type="entry name" value="FYVE/PHD zinc finger"/>
    <property type="match status" value="2"/>
</dbReference>
<keyword evidence="4 6" id="KW-0175">Coiled coil</keyword>
<dbReference type="InterPro" id="IPR011011">
    <property type="entry name" value="Znf_FYVE_PHD"/>
</dbReference>
<dbReference type="PROSITE" id="PS50178">
    <property type="entry name" value="ZF_FYVE"/>
    <property type="match status" value="2"/>
</dbReference>
<dbReference type="OrthoDB" id="79871at2759"/>
<evidence type="ECO:0000256" key="5">
    <source>
        <dbReference type="PROSITE-ProRule" id="PRU00091"/>
    </source>
</evidence>
<proteinExistence type="predicted"/>
<dbReference type="PANTHER" id="PTHR45956">
    <property type="entry name" value="RUN AND FYVE DOMAIN-CONTAINING PROTEIN 2-LIKE PROTEIN"/>
    <property type="match status" value="1"/>
</dbReference>
<keyword evidence="3" id="KW-0862">Zinc</keyword>
<feature type="domain" description="FYVE-type" evidence="7">
    <location>
        <begin position="101"/>
        <end position="159"/>
    </location>
</feature>
<dbReference type="PANTHER" id="PTHR45956:SF6">
    <property type="entry name" value="RUN DOMAIN-CONTAINING PROTEIN"/>
    <property type="match status" value="1"/>
</dbReference>
<sequence>TSIETDLRVEKDFRQRLQQTLTSEKEKVSSLQFDIHELNLIKQEYDSYKKQMTKQQNDLQKKFQEQEETIRELALKLEVSIKREDEFREKDGLRSSTWMKDEDVKECCQCKKDFSPLRRKHHCRNCGQIFCETCASTKLPLPSSNKPVRVCDITSIETDLRVEKDFRQRLQQTLTSEKEKVSSLQFDIHELNLIKQEYDSYKKQMTKQQSDLQKKFQEQEETIRELALKLEVSIKREDEFREKDGLRSSTWMKDEDVKECCQCKKDFSPLRRKHHCRNCGQIFCETCASTKLPLPSSNKPVRVCDMCRNHLLAQCAVNSP</sequence>
<evidence type="ECO:0000256" key="1">
    <source>
        <dbReference type="ARBA" id="ARBA00022723"/>
    </source>
</evidence>
<dbReference type="InterPro" id="IPR013083">
    <property type="entry name" value="Znf_RING/FYVE/PHD"/>
</dbReference>
<evidence type="ECO:0000256" key="2">
    <source>
        <dbReference type="ARBA" id="ARBA00022771"/>
    </source>
</evidence>
<evidence type="ECO:0000256" key="3">
    <source>
        <dbReference type="ARBA" id="ARBA00022833"/>
    </source>
</evidence>
<dbReference type="InterPro" id="IPR047335">
    <property type="entry name" value="RUFY1-3"/>
</dbReference>
<feature type="coiled-coil region" evidence="6">
    <location>
        <begin position="191"/>
        <end position="229"/>
    </location>
</feature>
<organism evidence="8 9">
    <name type="scientific">Adineta steineri</name>
    <dbReference type="NCBI Taxonomy" id="433720"/>
    <lineage>
        <taxon>Eukaryota</taxon>
        <taxon>Metazoa</taxon>
        <taxon>Spiralia</taxon>
        <taxon>Gnathifera</taxon>
        <taxon>Rotifera</taxon>
        <taxon>Eurotatoria</taxon>
        <taxon>Bdelloidea</taxon>
        <taxon>Adinetida</taxon>
        <taxon>Adinetidae</taxon>
        <taxon>Adineta</taxon>
    </lineage>
</organism>
<feature type="non-terminal residue" evidence="8">
    <location>
        <position position="1"/>
    </location>
</feature>
<feature type="domain" description="FYVE-type" evidence="7">
    <location>
        <begin position="254"/>
        <end position="312"/>
    </location>
</feature>
<gene>
    <name evidence="8" type="ORF">VCS650_LOCUS32700</name>
</gene>
<keyword evidence="1" id="KW-0479">Metal-binding</keyword>
<dbReference type="Pfam" id="PF01363">
    <property type="entry name" value="FYVE"/>
    <property type="match status" value="2"/>
</dbReference>
<evidence type="ECO:0000313" key="8">
    <source>
        <dbReference type="EMBL" id="CAF1331355.1"/>
    </source>
</evidence>
<feature type="coiled-coil region" evidence="6">
    <location>
        <begin position="38"/>
        <end position="76"/>
    </location>
</feature>
<evidence type="ECO:0000256" key="4">
    <source>
        <dbReference type="ARBA" id="ARBA00023054"/>
    </source>
</evidence>
<dbReference type="Gene3D" id="3.30.40.10">
    <property type="entry name" value="Zinc/RING finger domain, C3HC4 (zinc finger)"/>
    <property type="match status" value="2"/>
</dbReference>
<dbReference type="GO" id="GO:0008270">
    <property type="term" value="F:zinc ion binding"/>
    <property type="evidence" value="ECO:0007669"/>
    <property type="project" value="UniProtKB-KW"/>
</dbReference>
<dbReference type="Proteomes" id="UP000663891">
    <property type="component" value="Unassembled WGS sequence"/>
</dbReference>
<comment type="caution">
    <text evidence="8">The sequence shown here is derived from an EMBL/GenBank/DDBJ whole genome shotgun (WGS) entry which is preliminary data.</text>
</comment>